<dbReference type="InterPro" id="IPR002123">
    <property type="entry name" value="Plipid/glycerol_acylTrfase"/>
</dbReference>
<dbReference type="PANTHER" id="PTHR12497:SF0">
    <property type="entry name" value="TAFAZZIN"/>
    <property type="match status" value="1"/>
</dbReference>
<keyword evidence="2 9" id="KW-0808">Transferase</keyword>
<dbReference type="Proteomes" id="UP000291236">
    <property type="component" value="Chromosome"/>
</dbReference>
<evidence type="ECO:0000313" key="9">
    <source>
        <dbReference type="EMBL" id="BBH52060.1"/>
    </source>
</evidence>
<dbReference type="EMBL" id="AP019368">
    <property type="protein sequence ID" value="BBH52060.1"/>
    <property type="molecule type" value="Genomic_DNA"/>
</dbReference>
<name>A0A4P2VK85_FLUSA</name>
<dbReference type="PANTHER" id="PTHR12497">
    <property type="entry name" value="TAZ PROTEIN TAFAZZIN"/>
    <property type="match status" value="1"/>
</dbReference>
<dbReference type="CDD" id="cd07989">
    <property type="entry name" value="LPLAT_AGPAT-like"/>
    <property type="match status" value="1"/>
</dbReference>
<dbReference type="InterPro" id="IPR000872">
    <property type="entry name" value="Tafazzin"/>
</dbReference>
<dbReference type="SMART" id="SM00563">
    <property type="entry name" value="PlsC"/>
    <property type="match status" value="1"/>
</dbReference>
<keyword evidence="10" id="KW-1185">Reference proteome</keyword>
<reference evidence="9 10" key="1">
    <citation type="submission" date="2018-12" db="EMBL/GenBank/DDBJ databases">
        <title>Rubrispira sanarue gen. nov., sp., nov., a member of the order Silvanigrellales, isolated from a brackish lake in Hamamatsu Japan.</title>
        <authorList>
            <person name="Maejima Y."/>
            <person name="Iino T."/>
            <person name="Muraguchi Y."/>
            <person name="Fukuda K."/>
            <person name="Nojiri H."/>
            <person name="Ohkuma M."/>
            <person name="Moriuchi R."/>
            <person name="Dohra H."/>
            <person name="Kimbara K."/>
            <person name="Shintani M."/>
        </authorList>
    </citation>
    <scope>NUCLEOTIDE SEQUENCE [LARGE SCALE GENOMIC DNA]</scope>
    <source>
        <strain evidence="9 10">RF1110005</strain>
    </source>
</reference>
<dbReference type="SUPFAM" id="SSF69593">
    <property type="entry name" value="Glycerol-3-phosphate (1)-acyltransferase"/>
    <property type="match status" value="1"/>
</dbReference>
<feature type="domain" description="Phospholipid/glycerol acyltransferase" evidence="8">
    <location>
        <begin position="82"/>
        <end position="211"/>
    </location>
</feature>
<keyword evidence="3" id="KW-0443">Lipid metabolism</keyword>
<evidence type="ECO:0000256" key="5">
    <source>
        <dbReference type="ARBA" id="ARBA00023315"/>
    </source>
</evidence>
<gene>
    <name evidence="9" type="ORF">JCM31447_04970</name>
</gene>
<evidence type="ECO:0000256" key="6">
    <source>
        <dbReference type="ARBA" id="ARBA00047906"/>
    </source>
</evidence>
<sequence length="288" mass="33512">MTENQSSKAPSEVIRLKDSNSSIFVKYTVERLKFQRIINFLVLMPFCGGIILIFKYIMRYKINEMNSIRKQFKEITKNDNPIIICSNHLTFIDSCLIIWALAPLIWYQFNFNYFSWNLPAGDFFGKKKRYRLIALLCKCIFIHRDASPNHHNEILDICKKLLIRGEIVTIFPEGKRSRTGNFDPNQLTYGVGKIIQCVPKCRVLCVYIRGDKQESYSNYPIKGSSFYMKMETITPQTALTGKEGCSEIVNQIAQTIKKQEELYFSKHKSGVIKRNEIYGNQKQNTSHN</sequence>
<accession>A0A4P2VK85</accession>
<evidence type="ECO:0000256" key="4">
    <source>
        <dbReference type="ARBA" id="ARBA00023136"/>
    </source>
</evidence>
<dbReference type="GO" id="GO:0008374">
    <property type="term" value="F:O-acyltransferase activity"/>
    <property type="evidence" value="ECO:0007669"/>
    <property type="project" value="TreeGrafter"/>
</dbReference>
<keyword evidence="4 7" id="KW-0472">Membrane</keyword>
<comment type="catalytic activity">
    <reaction evidence="6">
        <text>1'-[1,2-diacyl-sn-glycero-3-phospho],3'-[1-acyl-sn-glycero-3-phospho]-glycerol + a 1,2-diacyl-sn-glycero-3-phosphocholine = a cardiolipin + a 1-acyl-sn-glycero-3-phosphocholine</text>
        <dbReference type="Rhea" id="RHEA:33731"/>
        <dbReference type="ChEBI" id="CHEBI:57643"/>
        <dbReference type="ChEBI" id="CHEBI:58168"/>
        <dbReference type="ChEBI" id="CHEBI:62237"/>
        <dbReference type="ChEBI" id="CHEBI:64743"/>
    </reaction>
    <physiologicalReaction direction="left-to-right" evidence="6">
        <dbReference type="Rhea" id="RHEA:33732"/>
    </physiologicalReaction>
    <physiologicalReaction direction="right-to-left" evidence="6">
        <dbReference type="Rhea" id="RHEA:33733"/>
    </physiologicalReaction>
</comment>
<dbReference type="GO" id="GO:0006644">
    <property type="term" value="P:phospholipid metabolic process"/>
    <property type="evidence" value="ECO:0007669"/>
    <property type="project" value="InterPro"/>
</dbReference>
<evidence type="ECO:0000256" key="3">
    <source>
        <dbReference type="ARBA" id="ARBA00023098"/>
    </source>
</evidence>
<keyword evidence="7" id="KW-0812">Transmembrane</keyword>
<organism evidence="9 10">
    <name type="scientific">Fluviispira sanaruensis</name>
    <dbReference type="NCBI Taxonomy" id="2493639"/>
    <lineage>
        <taxon>Bacteria</taxon>
        <taxon>Pseudomonadati</taxon>
        <taxon>Bdellovibrionota</taxon>
        <taxon>Oligoflexia</taxon>
        <taxon>Silvanigrellales</taxon>
        <taxon>Silvanigrellaceae</taxon>
        <taxon>Fluviispira</taxon>
    </lineage>
</organism>
<protein>
    <submittedName>
        <fullName evidence="9">Acyltransferase family protein</fullName>
    </submittedName>
</protein>
<dbReference type="AlphaFoldDB" id="A0A4P2VK85"/>
<keyword evidence="5 9" id="KW-0012">Acyltransferase</keyword>
<comment type="subcellular location">
    <subcellularLocation>
        <location evidence="1">Membrane</location>
        <topology evidence="1">Peripheral membrane protein</topology>
    </subcellularLocation>
</comment>
<proteinExistence type="predicted"/>
<keyword evidence="7" id="KW-1133">Transmembrane helix</keyword>
<feature type="transmembrane region" description="Helical" evidence="7">
    <location>
        <begin position="37"/>
        <end position="58"/>
    </location>
</feature>
<dbReference type="Pfam" id="PF01553">
    <property type="entry name" value="Acyltransferase"/>
    <property type="match status" value="1"/>
</dbReference>
<dbReference type="OrthoDB" id="9808424at2"/>
<evidence type="ECO:0000256" key="7">
    <source>
        <dbReference type="SAM" id="Phobius"/>
    </source>
</evidence>
<evidence type="ECO:0000259" key="8">
    <source>
        <dbReference type="SMART" id="SM00563"/>
    </source>
</evidence>
<dbReference type="GO" id="GO:0016020">
    <property type="term" value="C:membrane"/>
    <property type="evidence" value="ECO:0007669"/>
    <property type="project" value="UniProtKB-SubCell"/>
</dbReference>
<dbReference type="KEGG" id="sbf:JCM31447_04970"/>
<evidence type="ECO:0000256" key="1">
    <source>
        <dbReference type="ARBA" id="ARBA00004170"/>
    </source>
</evidence>
<evidence type="ECO:0000256" key="2">
    <source>
        <dbReference type="ARBA" id="ARBA00022679"/>
    </source>
</evidence>
<feature type="transmembrane region" description="Helical" evidence="7">
    <location>
        <begin position="79"/>
        <end position="107"/>
    </location>
</feature>
<dbReference type="RefSeq" id="WP_130606173.1">
    <property type="nucleotide sequence ID" value="NZ_AP019368.1"/>
</dbReference>
<evidence type="ECO:0000313" key="10">
    <source>
        <dbReference type="Proteomes" id="UP000291236"/>
    </source>
</evidence>